<dbReference type="EnsemblMetazoa" id="G20606.1">
    <property type="protein sequence ID" value="G20606.1:cds"/>
    <property type="gene ID" value="G20606"/>
</dbReference>
<dbReference type="CDD" id="cd02968">
    <property type="entry name" value="SCO"/>
    <property type="match status" value="1"/>
</dbReference>
<feature type="disulfide bond" description="Redox-active" evidence="10">
    <location>
        <begin position="147"/>
        <end position="151"/>
    </location>
</feature>
<dbReference type="GO" id="GO:0005507">
    <property type="term" value="F:copper ion binding"/>
    <property type="evidence" value="ECO:0007669"/>
    <property type="project" value="InterPro"/>
</dbReference>
<dbReference type="GO" id="GO:0006878">
    <property type="term" value="P:intracellular copper ion homeostasis"/>
    <property type="evidence" value="ECO:0007669"/>
    <property type="project" value="UniProtKB-UniRule"/>
</dbReference>
<evidence type="ECO:0000256" key="6">
    <source>
        <dbReference type="ARBA" id="ARBA00023128"/>
    </source>
</evidence>
<evidence type="ECO:0008006" key="13">
    <source>
        <dbReference type="Google" id="ProtNLM"/>
    </source>
</evidence>
<keyword evidence="5 8" id="KW-0186">Copper</keyword>
<evidence type="ECO:0000256" key="2">
    <source>
        <dbReference type="ARBA" id="ARBA00010996"/>
    </source>
</evidence>
<dbReference type="Pfam" id="PF02630">
    <property type="entry name" value="SCO1-SenC"/>
    <property type="match status" value="1"/>
</dbReference>
<evidence type="ECO:0000256" key="4">
    <source>
        <dbReference type="ARBA" id="ARBA00022792"/>
    </source>
</evidence>
<organism evidence="11 12">
    <name type="scientific">Magallana gigas</name>
    <name type="common">Pacific oyster</name>
    <name type="synonym">Crassostrea gigas</name>
    <dbReference type="NCBI Taxonomy" id="29159"/>
    <lineage>
        <taxon>Eukaryota</taxon>
        <taxon>Metazoa</taxon>
        <taxon>Spiralia</taxon>
        <taxon>Lophotrochozoa</taxon>
        <taxon>Mollusca</taxon>
        <taxon>Bivalvia</taxon>
        <taxon>Autobranchia</taxon>
        <taxon>Pteriomorphia</taxon>
        <taxon>Ostreida</taxon>
        <taxon>Ostreoidea</taxon>
        <taxon>Ostreidae</taxon>
        <taxon>Magallana</taxon>
    </lineage>
</organism>
<dbReference type="OMA" id="CRAFRVY"/>
<keyword evidence="10" id="KW-1015">Disulfide bond</keyword>
<dbReference type="InterPro" id="IPR036249">
    <property type="entry name" value="Thioredoxin-like_sf"/>
</dbReference>
<keyword evidence="12" id="KW-1185">Reference proteome</keyword>
<evidence type="ECO:0000256" key="1">
    <source>
        <dbReference type="ARBA" id="ARBA00004273"/>
    </source>
</evidence>
<keyword evidence="8" id="KW-0143">Chaperone</keyword>
<keyword evidence="3 8" id="KW-0479">Metal-binding</keyword>
<protein>
    <recommendedName>
        <fullName evidence="13">SCO1-like protein, mitochondrial</fullName>
    </recommendedName>
</protein>
<evidence type="ECO:0000256" key="10">
    <source>
        <dbReference type="PIRSR" id="PIRSR603782-2"/>
    </source>
</evidence>
<dbReference type="FunFam" id="3.40.30.10:FF:000013">
    <property type="entry name" value="Blast:Protein SCO1 homolog, mitochondrial"/>
    <property type="match status" value="1"/>
</dbReference>
<feature type="binding site" evidence="9">
    <location>
        <position position="147"/>
    </location>
    <ligand>
        <name>Cu cation</name>
        <dbReference type="ChEBI" id="CHEBI:23378"/>
    </ligand>
</feature>
<dbReference type="PIRSF" id="PIRSF037736">
    <property type="entry name" value="SCO1"/>
    <property type="match status" value="1"/>
</dbReference>
<keyword evidence="7" id="KW-0472">Membrane</keyword>
<reference evidence="11" key="1">
    <citation type="submission" date="2022-08" db="UniProtKB">
        <authorList>
            <consortium name="EnsemblMetazoa"/>
        </authorList>
    </citation>
    <scope>IDENTIFICATION</scope>
    <source>
        <strain evidence="11">05x7-T-G4-1.051#20</strain>
    </source>
</reference>
<feature type="binding site" evidence="9">
    <location>
        <position position="151"/>
    </location>
    <ligand>
        <name>Cu cation</name>
        <dbReference type="ChEBI" id="CHEBI:23378"/>
    </ligand>
</feature>
<evidence type="ECO:0000256" key="9">
    <source>
        <dbReference type="PIRSR" id="PIRSR037736-1"/>
    </source>
</evidence>
<keyword evidence="4 8" id="KW-0999">Mitochondrion inner membrane</keyword>
<keyword evidence="6 8" id="KW-0496">Mitochondrion</keyword>
<dbReference type="AlphaFoldDB" id="A0A8W8JRP3"/>
<dbReference type="Proteomes" id="UP000005408">
    <property type="component" value="Unassembled WGS sequence"/>
</dbReference>
<dbReference type="SUPFAM" id="SSF52833">
    <property type="entry name" value="Thioredoxin-like"/>
    <property type="match status" value="1"/>
</dbReference>
<dbReference type="PANTHER" id="PTHR12151">
    <property type="entry name" value="ELECTRON TRANSPORT PROTIN SCO1/SENC FAMILY MEMBER"/>
    <property type="match status" value="1"/>
</dbReference>
<dbReference type="PANTHER" id="PTHR12151:SF5">
    <property type="entry name" value="AT19154P"/>
    <property type="match status" value="1"/>
</dbReference>
<comment type="function">
    <text evidence="8">Copper metallochaperone essential for the synthesis and maturation of cytochrome c oxidase subunit II (MT-CO2/COX2) by facilitating the incorporation of copper into the Cu(A) site of MT-CO2/COX2.</text>
</comment>
<proteinExistence type="inferred from homology"/>
<dbReference type="GO" id="GO:0016531">
    <property type="term" value="F:copper chaperone activity"/>
    <property type="evidence" value="ECO:0007669"/>
    <property type="project" value="InterPro"/>
</dbReference>
<evidence type="ECO:0000313" key="12">
    <source>
        <dbReference type="Proteomes" id="UP000005408"/>
    </source>
</evidence>
<evidence type="ECO:0000256" key="3">
    <source>
        <dbReference type="ARBA" id="ARBA00022723"/>
    </source>
</evidence>
<evidence type="ECO:0000313" key="11">
    <source>
        <dbReference type="EnsemblMetazoa" id="G20606.1:cds"/>
    </source>
</evidence>
<comment type="similarity">
    <text evidence="2 8">Belongs to the SCO1/2 family.</text>
</comment>
<evidence type="ECO:0000256" key="5">
    <source>
        <dbReference type="ARBA" id="ARBA00023008"/>
    </source>
</evidence>
<dbReference type="InterPro" id="IPR017276">
    <property type="entry name" value="Synth_of_cyt-c-oxidase_Sco1/2"/>
</dbReference>
<dbReference type="Gene3D" id="3.40.30.10">
    <property type="entry name" value="Glutaredoxin"/>
    <property type="match status" value="1"/>
</dbReference>
<dbReference type="InterPro" id="IPR003782">
    <property type="entry name" value="SCO1/SenC"/>
</dbReference>
<dbReference type="GO" id="GO:0005743">
    <property type="term" value="C:mitochondrial inner membrane"/>
    <property type="evidence" value="ECO:0007669"/>
    <property type="project" value="UniProtKB-SubCell"/>
</dbReference>
<accession>A0A8W8JRP3</accession>
<dbReference type="EnsemblMetazoa" id="G20606.2">
    <property type="protein sequence ID" value="G20606.2:cds"/>
    <property type="gene ID" value="G20606"/>
</dbReference>
<comment type="subcellular location">
    <subcellularLocation>
        <location evidence="1 8">Mitochondrion inner membrane</location>
    </subcellularLocation>
</comment>
<evidence type="ECO:0000256" key="7">
    <source>
        <dbReference type="ARBA" id="ARBA00023136"/>
    </source>
</evidence>
<dbReference type="GO" id="GO:0033617">
    <property type="term" value="P:mitochondrial respiratory chain complex IV assembly"/>
    <property type="evidence" value="ECO:0007669"/>
    <property type="project" value="TreeGrafter"/>
</dbReference>
<name>A0A8W8JRP3_MAGGI</name>
<feature type="binding site" evidence="9">
    <location>
        <position position="238"/>
    </location>
    <ligand>
        <name>Cu cation</name>
        <dbReference type="ChEBI" id="CHEBI:23378"/>
    </ligand>
</feature>
<evidence type="ECO:0000256" key="8">
    <source>
        <dbReference type="PIRNR" id="PIRNR037736"/>
    </source>
</evidence>
<sequence>MFPMSRHLILRSMCRLKRVVNTPTVLRQQTFIHNKAFRTEFQARHRIIQNFLRDQKRFKSDKTDHGDKTPISWRISIVCAILGGLYALHLYNTMKNQDLKEAREKRKKLGTAAIGGTYELIDFDGKTRTDKDFLGQWILLYFGFTHCPDICPDEIEKLVKVVDKIDADKELPNLQPVFITVDPLRDTPKAMKQYCEEFSPKIIGLTGSKEKIDEACKNFRVYYSKGPEDEDGDYIVDHTIIAYLLNPKGEFVEYFGKNKTYDTLVHEIKEYMKKYAVFED</sequence>
<comment type="subunit">
    <text evidence="8">Homodimer.</text>
</comment>